<dbReference type="RefSeq" id="WP_169142404.1">
    <property type="nucleotide sequence ID" value="NZ_WTVS01000054.1"/>
</dbReference>
<comment type="caution">
    <text evidence="2">The sequence shown here is derived from an EMBL/GenBank/DDBJ whole genome shotgun (WGS) entry which is preliminary data.</text>
</comment>
<keyword evidence="3" id="KW-1185">Reference proteome</keyword>
<proteinExistence type="predicted"/>
<evidence type="ECO:0000313" key="3">
    <source>
        <dbReference type="Proteomes" id="UP000634522"/>
    </source>
</evidence>
<keyword evidence="1" id="KW-0175">Coiled coil</keyword>
<dbReference type="InterPro" id="IPR021244">
    <property type="entry name" value="DUF2802"/>
</dbReference>
<sequence length="194" mass="20475">MGLRELILSAIALLAVYVGYQLYRASRPPRASASEPAVPPVALPVAVPAAAPADAPESVDVLVADSDDEDEPGPLYDAGRPVPAPAGADAAPDAFQHELEVRQLRRELEQQGSALAELRRELDAIREQLRARTDQAEVGVVPHGASPEYNEALVFARRGLDAETIAERCGITVAEAELVQSLARSQAGDSGKAP</sequence>
<dbReference type="Pfam" id="PF10975">
    <property type="entry name" value="DUF2802"/>
    <property type="match status" value="1"/>
</dbReference>
<protein>
    <submittedName>
        <fullName evidence="2">DUF2802 domain-containing protein</fullName>
    </submittedName>
</protein>
<feature type="coiled-coil region" evidence="1">
    <location>
        <begin position="101"/>
        <end position="135"/>
    </location>
</feature>
<reference evidence="2 3" key="1">
    <citation type="submission" date="2019-12" db="EMBL/GenBank/DDBJ databases">
        <title>Comparative genomics gives insights into the taxonomy of the Azoarcus-Aromatoleum group and reveals separate origins of nif in the plant-associated Azoarcus and non-plant-associated Aromatoleum sub-groups.</title>
        <authorList>
            <person name="Lafos M."/>
            <person name="Maluk M."/>
            <person name="Batista M."/>
            <person name="Junghare M."/>
            <person name="Carmona M."/>
            <person name="Faoro H."/>
            <person name="Cruz L.M."/>
            <person name="Battistoni F."/>
            <person name="De Souza E."/>
            <person name="Pedrosa F."/>
            <person name="Chen W.-M."/>
            <person name="Poole P.S."/>
            <person name="Dixon R.A."/>
            <person name="James E.K."/>
        </authorList>
    </citation>
    <scope>NUCLEOTIDE SEQUENCE [LARGE SCALE GENOMIC DNA]</scope>
    <source>
        <strain evidence="2 3">T</strain>
    </source>
</reference>
<gene>
    <name evidence="2" type="ORF">GPA27_20780</name>
</gene>
<evidence type="ECO:0000313" key="2">
    <source>
        <dbReference type="EMBL" id="NMF99817.1"/>
    </source>
</evidence>
<dbReference type="EMBL" id="WTVS01000054">
    <property type="protein sequence ID" value="NMF99817.1"/>
    <property type="molecule type" value="Genomic_DNA"/>
</dbReference>
<evidence type="ECO:0000256" key="1">
    <source>
        <dbReference type="SAM" id="Coils"/>
    </source>
</evidence>
<organism evidence="2 3">
    <name type="scientific">Aromatoleum toluolicum</name>
    <dbReference type="NCBI Taxonomy" id="90060"/>
    <lineage>
        <taxon>Bacteria</taxon>
        <taxon>Pseudomonadati</taxon>
        <taxon>Pseudomonadota</taxon>
        <taxon>Betaproteobacteria</taxon>
        <taxon>Rhodocyclales</taxon>
        <taxon>Rhodocyclaceae</taxon>
        <taxon>Aromatoleum</taxon>
    </lineage>
</organism>
<dbReference type="Proteomes" id="UP000634522">
    <property type="component" value="Unassembled WGS sequence"/>
</dbReference>
<accession>A0ABX1NKF3</accession>
<name>A0ABX1NKF3_9RHOO</name>